<dbReference type="GO" id="GO:0008094">
    <property type="term" value="F:ATP-dependent activity, acting on DNA"/>
    <property type="evidence" value="ECO:0007669"/>
    <property type="project" value="TreeGrafter"/>
</dbReference>
<dbReference type="GO" id="GO:0006281">
    <property type="term" value="P:DNA repair"/>
    <property type="evidence" value="ECO:0007669"/>
    <property type="project" value="TreeGrafter"/>
</dbReference>
<evidence type="ECO:0000256" key="1">
    <source>
        <dbReference type="ARBA" id="ARBA00022741"/>
    </source>
</evidence>
<feature type="domain" description="Helicase C-terminal" evidence="5">
    <location>
        <begin position="325"/>
        <end position="479"/>
    </location>
</feature>
<dbReference type="SMART" id="SM00487">
    <property type="entry name" value="DEXDc"/>
    <property type="match status" value="1"/>
</dbReference>
<evidence type="ECO:0000313" key="7">
    <source>
        <dbReference type="Proteomes" id="UP000293638"/>
    </source>
</evidence>
<evidence type="ECO:0000256" key="2">
    <source>
        <dbReference type="ARBA" id="ARBA00022801"/>
    </source>
</evidence>
<dbReference type="InterPro" id="IPR027417">
    <property type="entry name" value="P-loop_NTPase"/>
</dbReference>
<dbReference type="RefSeq" id="WP_165400196.1">
    <property type="nucleotide sequence ID" value="NZ_SGXD01000002.1"/>
</dbReference>
<evidence type="ECO:0000259" key="4">
    <source>
        <dbReference type="PROSITE" id="PS51192"/>
    </source>
</evidence>
<name>A0A4Q7NTZ2_9ACTN</name>
<evidence type="ECO:0000313" key="6">
    <source>
        <dbReference type="EMBL" id="RZS89882.1"/>
    </source>
</evidence>
<dbReference type="GO" id="GO:0003676">
    <property type="term" value="F:nucleic acid binding"/>
    <property type="evidence" value="ECO:0007669"/>
    <property type="project" value="InterPro"/>
</dbReference>
<dbReference type="PANTHER" id="PTHR45626">
    <property type="entry name" value="TRANSCRIPTION TERMINATION FACTOR 2-RELATED"/>
    <property type="match status" value="1"/>
</dbReference>
<dbReference type="SMART" id="SM00490">
    <property type="entry name" value="HELICc"/>
    <property type="match status" value="1"/>
</dbReference>
<keyword evidence="1" id="KW-0547">Nucleotide-binding</keyword>
<comment type="caution">
    <text evidence="6">The sequence shown here is derived from an EMBL/GenBank/DDBJ whole genome shotgun (WGS) entry which is preliminary data.</text>
</comment>
<feature type="domain" description="Helicase ATP-binding" evidence="4">
    <location>
        <begin position="23"/>
        <end position="195"/>
    </location>
</feature>
<dbReference type="InterPro" id="IPR050628">
    <property type="entry name" value="SNF2_RAD54_helicase_TF"/>
</dbReference>
<dbReference type="PROSITE" id="PS51194">
    <property type="entry name" value="HELICASE_CTER"/>
    <property type="match status" value="1"/>
</dbReference>
<reference evidence="6 7" key="1">
    <citation type="submission" date="2019-02" db="EMBL/GenBank/DDBJ databases">
        <title>Genomic Encyclopedia of Type Strains, Phase IV (KMG-IV): sequencing the most valuable type-strain genomes for metagenomic binning, comparative biology and taxonomic classification.</title>
        <authorList>
            <person name="Goeker M."/>
        </authorList>
    </citation>
    <scope>NUCLEOTIDE SEQUENCE [LARGE SCALE GENOMIC DNA]</scope>
    <source>
        <strain evidence="6 7">DSM 45622</strain>
    </source>
</reference>
<dbReference type="InterPro" id="IPR001650">
    <property type="entry name" value="Helicase_C-like"/>
</dbReference>
<protein>
    <submittedName>
        <fullName evidence="6">Superfamily II DNA or RNA helicase</fullName>
    </submittedName>
</protein>
<dbReference type="InterPro" id="IPR011545">
    <property type="entry name" value="DEAD/DEAH_box_helicase_dom"/>
</dbReference>
<dbReference type="Gene3D" id="3.40.50.300">
    <property type="entry name" value="P-loop containing nucleotide triphosphate hydrolases"/>
    <property type="match status" value="2"/>
</dbReference>
<dbReference type="Pfam" id="PF00270">
    <property type="entry name" value="DEAD"/>
    <property type="match status" value="1"/>
</dbReference>
<dbReference type="InterPro" id="IPR049730">
    <property type="entry name" value="SNF2/RAD54-like_C"/>
</dbReference>
<dbReference type="EMBL" id="SGXD01000002">
    <property type="protein sequence ID" value="RZS89882.1"/>
    <property type="molecule type" value="Genomic_DNA"/>
</dbReference>
<dbReference type="PROSITE" id="PS51192">
    <property type="entry name" value="HELICASE_ATP_BIND_1"/>
    <property type="match status" value="1"/>
</dbReference>
<accession>A0A4Q7NTZ2</accession>
<dbReference type="Pfam" id="PF00271">
    <property type="entry name" value="Helicase_C"/>
    <property type="match status" value="1"/>
</dbReference>
<dbReference type="GO" id="GO:0016787">
    <property type="term" value="F:hydrolase activity"/>
    <property type="evidence" value="ECO:0007669"/>
    <property type="project" value="UniProtKB-KW"/>
</dbReference>
<gene>
    <name evidence="6" type="ORF">EV189_1659</name>
</gene>
<keyword evidence="3" id="KW-0067">ATP-binding</keyword>
<keyword evidence="7" id="KW-1185">Reference proteome</keyword>
<dbReference type="CDD" id="cd18793">
    <property type="entry name" value="SF2_C_SNF"/>
    <property type="match status" value="1"/>
</dbReference>
<dbReference type="InterPro" id="IPR014001">
    <property type="entry name" value="Helicase_ATP-bd"/>
</dbReference>
<dbReference type="GO" id="GO:0004386">
    <property type="term" value="F:helicase activity"/>
    <property type="evidence" value="ECO:0007669"/>
    <property type="project" value="UniProtKB-KW"/>
</dbReference>
<evidence type="ECO:0000259" key="5">
    <source>
        <dbReference type="PROSITE" id="PS51194"/>
    </source>
</evidence>
<dbReference type="GO" id="GO:0005524">
    <property type="term" value="F:ATP binding"/>
    <property type="evidence" value="ECO:0007669"/>
    <property type="project" value="UniProtKB-KW"/>
</dbReference>
<keyword evidence="6" id="KW-0347">Helicase</keyword>
<keyword evidence="2" id="KW-0378">Hydrolase</keyword>
<dbReference type="Proteomes" id="UP000293638">
    <property type="component" value="Unassembled WGS sequence"/>
</dbReference>
<dbReference type="AlphaFoldDB" id="A0A4Q7NTZ2"/>
<organism evidence="6 7">
    <name type="scientific">Motilibacter rhizosphaerae</name>
    <dbReference type="NCBI Taxonomy" id="598652"/>
    <lineage>
        <taxon>Bacteria</taxon>
        <taxon>Bacillati</taxon>
        <taxon>Actinomycetota</taxon>
        <taxon>Actinomycetes</taxon>
        <taxon>Motilibacterales</taxon>
        <taxon>Motilibacteraceae</taxon>
        <taxon>Motilibacter</taxon>
    </lineage>
</organism>
<proteinExistence type="predicted"/>
<evidence type="ECO:0000256" key="3">
    <source>
        <dbReference type="ARBA" id="ARBA00022840"/>
    </source>
</evidence>
<dbReference type="SUPFAM" id="SSF52540">
    <property type="entry name" value="P-loop containing nucleoside triphosphate hydrolases"/>
    <property type="match status" value="1"/>
</dbReference>
<sequence length="479" mass="52605">MSPEACRPVLKGRVPLHHQWEAFDFATVHPKVVVSLPPGAGKTTVAQLALARAFLEKPTGHALVLGPSAQLMRQTHGDTGGVLPGLKLGTFDSPGIGKAPRPGVCPVQVVFGTYRKLAGTGARGEARNAAGIPVWAATVPWDLIILDEASRIPPASLAAVRALARKAPRVLALDATPFGNDAGSLWKTVHAAGVQPWPSEYEFESRYCWRPEQANAWQSAMRLTAMGRRQVRSLVEPHVHGRTWPELMADAAARGDQESLRRFRFPERLPEVTLWAPLHPDQVEVLAAADADARRRRMRETPRATVESILDGCKLPEGSLGRYTRVDRAIQWMGDRRTEFGKAVVFSEHVDQAHAFAERWEARGFGRCLVVTGTAKKQERLDAVDAFTNDPEVTALAGSSVLETGLNLQASNLQVNLGISWNPAREAQREGRVARMGSRHATYQVLHVLLEHDIERAKLRTHERKIGEALSVLPWRVGA</sequence>